<dbReference type="EMBL" id="CP048268">
    <property type="protein sequence ID" value="QYN53200.1"/>
    <property type="molecule type" value="Genomic_DNA"/>
</dbReference>
<keyword evidence="1" id="KW-0175">Coiled coil</keyword>
<dbReference type="Proteomes" id="UP000826550">
    <property type="component" value="Chromosome"/>
</dbReference>
<evidence type="ECO:0000313" key="2">
    <source>
        <dbReference type="EMBL" id="QYN53200.1"/>
    </source>
</evidence>
<evidence type="ECO:0000256" key="1">
    <source>
        <dbReference type="SAM" id="Coils"/>
    </source>
</evidence>
<feature type="coiled-coil region" evidence="1">
    <location>
        <begin position="30"/>
        <end position="68"/>
    </location>
</feature>
<gene>
    <name evidence="2" type="ORF">GYM71_07095</name>
</gene>
<dbReference type="RefSeq" id="WP_220219965.1">
    <property type="nucleotide sequence ID" value="NZ_CP048268.1"/>
</dbReference>
<organism evidence="2 3">
    <name type="scientific">Lactobacillus panisapium</name>
    <dbReference type="NCBI Taxonomy" id="2012495"/>
    <lineage>
        <taxon>Bacteria</taxon>
        <taxon>Bacillati</taxon>
        <taxon>Bacillota</taxon>
        <taxon>Bacilli</taxon>
        <taxon>Lactobacillales</taxon>
        <taxon>Lactobacillaceae</taxon>
        <taxon>Lactobacillus</taxon>
    </lineage>
</organism>
<name>A0ABX8W603_9LACO</name>
<sequence>MHDLINLLQVMVGLFGTISTVLAVTHKYNKADYEAIIKELTAERDEFKKDYYKQKEKTEKLEEELRKRQ</sequence>
<reference evidence="2 3" key="1">
    <citation type="submission" date="2020-01" db="EMBL/GenBank/DDBJ databases">
        <title>Vast differences in strain-level diversity in the gut microbiota of two closely related honey bee species.</title>
        <authorList>
            <person name="Ellegaard K.M."/>
            <person name="Suenami S."/>
            <person name="Miyazaki R."/>
            <person name="Engel P."/>
        </authorList>
    </citation>
    <scope>NUCLEOTIDE SEQUENCE [LARGE SCALE GENOMIC DNA]</scope>
    <source>
        <strain evidence="2 3">ESL0416</strain>
    </source>
</reference>
<keyword evidence="3" id="KW-1185">Reference proteome</keyword>
<evidence type="ECO:0000313" key="3">
    <source>
        <dbReference type="Proteomes" id="UP000826550"/>
    </source>
</evidence>
<proteinExistence type="predicted"/>
<accession>A0ABX8W603</accession>
<evidence type="ECO:0008006" key="4">
    <source>
        <dbReference type="Google" id="ProtNLM"/>
    </source>
</evidence>
<protein>
    <recommendedName>
        <fullName evidence="4">Phage protein</fullName>
    </recommendedName>
</protein>